<reference evidence="2" key="2">
    <citation type="submission" date="2021-03" db="UniProtKB">
        <authorList>
            <consortium name="EnsemblPlants"/>
        </authorList>
    </citation>
    <scope>IDENTIFICATION</scope>
</reference>
<reference evidence="2" key="1">
    <citation type="submission" date="2018-11" db="EMBL/GenBank/DDBJ databases">
        <authorList>
            <person name="Grassa J C."/>
        </authorList>
    </citation>
    <scope>NUCLEOTIDE SEQUENCE [LARGE SCALE GENOMIC DNA]</scope>
</reference>
<dbReference type="AlphaFoldDB" id="A0A803NWQ8"/>
<keyword evidence="1" id="KW-0732">Signal</keyword>
<dbReference type="Proteomes" id="UP000596661">
    <property type="component" value="Chromosome 2"/>
</dbReference>
<protein>
    <submittedName>
        <fullName evidence="2">Uncharacterized protein</fullName>
    </submittedName>
</protein>
<name>A0A803NWQ8_CANSA</name>
<proteinExistence type="predicted"/>
<sequence>MLSLIAEMLIPFSTLFGLTCLDLMKPRADVLTFFVGGLKVEIRKEFSIATPSNLANAMAKAQLYEYRNDDMLLRSRGSNQRADWDSKLVQNLLPLLQGASAVIGVGSPSINSNSNCTKTGNSLLVKRLSPIELRERRDKGLCFTCDEKYSFGHKCKN</sequence>
<evidence type="ECO:0000313" key="3">
    <source>
        <dbReference type="Proteomes" id="UP000596661"/>
    </source>
</evidence>
<feature type="signal peptide" evidence="1">
    <location>
        <begin position="1"/>
        <end position="20"/>
    </location>
</feature>
<keyword evidence="3" id="KW-1185">Reference proteome</keyword>
<dbReference type="OMA" id="PTHRCSN"/>
<dbReference type="EnsemblPlants" id="evm.model.02.218">
    <property type="protein sequence ID" value="cds.evm.model.02.218"/>
    <property type="gene ID" value="evm.TU.02.218"/>
</dbReference>
<organism evidence="2 3">
    <name type="scientific">Cannabis sativa</name>
    <name type="common">Hemp</name>
    <name type="synonym">Marijuana</name>
    <dbReference type="NCBI Taxonomy" id="3483"/>
    <lineage>
        <taxon>Eukaryota</taxon>
        <taxon>Viridiplantae</taxon>
        <taxon>Streptophyta</taxon>
        <taxon>Embryophyta</taxon>
        <taxon>Tracheophyta</taxon>
        <taxon>Spermatophyta</taxon>
        <taxon>Magnoliopsida</taxon>
        <taxon>eudicotyledons</taxon>
        <taxon>Gunneridae</taxon>
        <taxon>Pentapetalae</taxon>
        <taxon>rosids</taxon>
        <taxon>fabids</taxon>
        <taxon>Rosales</taxon>
        <taxon>Cannabaceae</taxon>
        <taxon>Cannabis</taxon>
    </lineage>
</organism>
<feature type="chain" id="PRO_5031302229" evidence="1">
    <location>
        <begin position="21"/>
        <end position="157"/>
    </location>
</feature>
<evidence type="ECO:0000256" key="1">
    <source>
        <dbReference type="SAM" id="SignalP"/>
    </source>
</evidence>
<dbReference type="Gramene" id="evm.model.02.218">
    <property type="protein sequence ID" value="cds.evm.model.02.218"/>
    <property type="gene ID" value="evm.TU.02.218"/>
</dbReference>
<dbReference type="EMBL" id="UZAU01000091">
    <property type="status" value="NOT_ANNOTATED_CDS"/>
    <property type="molecule type" value="Genomic_DNA"/>
</dbReference>
<accession>A0A803NWQ8</accession>
<evidence type="ECO:0000313" key="2">
    <source>
        <dbReference type="EnsemblPlants" id="cds.evm.model.02.218"/>
    </source>
</evidence>